<evidence type="ECO:0000256" key="1">
    <source>
        <dbReference type="PROSITE-ProRule" id="PRU00339"/>
    </source>
</evidence>
<name>A0A7G9Y5Q5_9EURY</name>
<feature type="repeat" description="TPR" evidence="1">
    <location>
        <begin position="192"/>
        <end position="225"/>
    </location>
</feature>
<feature type="repeat" description="TPR" evidence="1">
    <location>
        <begin position="436"/>
        <end position="469"/>
    </location>
</feature>
<dbReference type="GO" id="GO:0051301">
    <property type="term" value="P:cell division"/>
    <property type="evidence" value="ECO:0007669"/>
    <property type="project" value="UniProtKB-KW"/>
</dbReference>
<dbReference type="PANTHER" id="PTHR44809:SF1">
    <property type="entry name" value="PROTEIN O-MANNOSYL-TRANSFERASE TMTC1"/>
    <property type="match status" value="1"/>
</dbReference>
<dbReference type="SUPFAM" id="SSF48452">
    <property type="entry name" value="TPR-like"/>
    <property type="match status" value="2"/>
</dbReference>
<dbReference type="InterPro" id="IPR019734">
    <property type="entry name" value="TPR_rpt"/>
</dbReference>
<dbReference type="Pfam" id="PF13181">
    <property type="entry name" value="TPR_8"/>
    <property type="match status" value="2"/>
</dbReference>
<feature type="repeat" description="TPR" evidence="1">
    <location>
        <begin position="266"/>
        <end position="299"/>
    </location>
</feature>
<feature type="repeat" description="TPR" evidence="1">
    <location>
        <begin position="232"/>
        <end position="265"/>
    </location>
</feature>
<keyword evidence="2" id="KW-0175">Coiled coil</keyword>
<dbReference type="AlphaFoldDB" id="A0A7G9Y5Q5"/>
<feature type="coiled-coil region" evidence="2">
    <location>
        <begin position="411"/>
        <end position="462"/>
    </location>
</feature>
<evidence type="ECO:0000313" key="3">
    <source>
        <dbReference type="EMBL" id="QNO43339.1"/>
    </source>
</evidence>
<dbReference type="PROSITE" id="PS50005">
    <property type="entry name" value="TPR"/>
    <property type="match status" value="8"/>
</dbReference>
<feature type="repeat" description="TPR" evidence="1">
    <location>
        <begin position="300"/>
        <end position="333"/>
    </location>
</feature>
<sequence>MMYTRQLKEFLNELRLAKGRNCLIFAIAANSEEFVEQAESYDLHVNEIHLNENINLLEVLSDWEETSEDTVYFVEGVRNQFPWILGYLNLHRDIFYEIKRPVVIFGSEYEITEITKYAPDLWRFRSRTYDFIDKKEIRGGFPSTLSEPSISVEKRLHYALPIFEEESVDAVRERITANNYLLEIIKEDYKRAELYMSLAISYLKLDDFERGNEYFERALEVRLKLNDNIGMSIDYRRFGDFYVFKGEYADAIRYYREAIRADPDYAAAHTNLGVLLYDLRRYDEAENEYKEAIRIDPDDAVVHYNLGVLLKELERHEEAEKEYIEAIRIDPNDAAVYNNFGNMLKDLKRYDEAEKEYREAIKIYPDLAAAHYNLGILLKDLERHDEAEEEYREAIRIDPDDVATHYNFGGLLKELERYDEAEKEYREAIRIDPDLAAAHYNLGNLLDDLERYDEAEEEYREAIRIDPDDGEAHANLGYLFLRIERPKEAKNEFEIAKELFEKQGREADLKKVEELLVDT</sequence>
<proteinExistence type="predicted"/>
<dbReference type="Pfam" id="PF13432">
    <property type="entry name" value="TPR_16"/>
    <property type="match status" value="2"/>
</dbReference>
<dbReference type="InterPro" id="IPR011990">
    <property type="entry name" value="TPR-like_helical_dom_sf"/>
</dbReference>
<accession>A0A7G9Y5Q5</accession>
<feature type="repeat" description="TPR" evidence="1">
    <location>
        <begin position="368"/>
        <end position="401"/>
    </location>
</feature>
<dbReference type="PROSITE" id="PS50293">
    <property type="entry name" value="TPR_REGION"/>
    <property type="match status" value="7"/>
</dbReference>
<keyword evidence="3" id="KW-0131">Cell cycle</keyword>
<keyword evidence="3" id="KW-0132">Cell division</keyword>
<dbReference type="PANTHER" id="PTHR44809">
    <property type="match status" value="1"/>
</dbReference>
<keyword evidence="1" id="KW-0802">TPR repeat</keyword>
<feature type="repeat" description="TPR" evidence="1">
    <location>
        <begin position="334"/>
        <end position="367"/>
    </location>
</feature>
<reference evidence="3" key="1">
    <citation type="submission" date="2020-06" db="EMBL/GenBank/DDBJ databases">
        <title>Unique genomic features of the anaerobic methanotrophic archaea.</title>
        <authorList>
            <person name="Chadwick G.L."/>
            <person name="Skennerton C.T."/>
            <person name="Laso-Perez R."/>
            <person name="Leu A.O."/>
            <person name="Speth D.R."/>
            <person name="Yu H."/>
            <person name="Morgan-Lang C."/>
            <person name="Hatzenpichler R."/>
            <person name="Goudeau D."/>
            <person name="Malmstrom R."/>
            <person name="Brazelton W.J."/>
            <person name="Woyke T."/>
            <person name="Hallam S.J."/>
            <person name="Tyson G.W."/>
            <person name="Wegener G."/>
            <person name="Boetius A."/>
            <person name="Orphan V."/>
        </authorList>
    </citation>
    <scope>NUCLEOTIDE SEQUENCE</scope>
</reference>
<protein>
    <submittedName>
        <fullName evidence="3">Cell division coordinator CpoB</fullName>
    </submittedName>
</protein>
<dbReference type="InterPro" id="IPR052943">
    <property type="entry name" value="TMTC_O-mannosyl-trnsfr"/>
</dbReference>
<dbReference type="Gene3D" id="1.25.40.10">
    <property type="entry name" value="Tetratricopeptide repeat domain"/>
    <property type="match status" value="5"/>
</dbReference>
<gene>
    <name evidence="3" type="primary">cpoB</name>
    <name evidence="3" type="ORF">HGIJHJJE_00004</name>
</gene>
<dbReference type="SMART" id="SM00028">
    <property type="entry name" value="TPR"/>
    <property type="match status" value="9"/>
</dbReference>
<dbReference type="Pfam" id="PF13424">
    <property type="entry name" value="TPR_12"/>
    <property type="match status" value="1"/>
</dbReference>
<dbReference type="EMBL" id="MT630812">
    <property type="protein sequence ID" value="QNO43339.1"/>
    <property type="molecule type" value="Genomic_DNA"/>
</dbReference>
<evidence type="ECO:0000256" key="2">
    <source>
        <dbReference type="SAM" id="Coils"/>
    </source>
</evidence>
<organism evidence="3">
    <name type="scientific">Candidatus Methanogaster sp. ANME-2c ERB4</name>
    <dbReference type="NCBI Taxonomy" id="2759911"/>
    <lineage>
        <taxon>Archaea</taxon>
        <taxon>Methanobacteriati</taxon>
        <taxon>Methanobacteriota</taxon>
        <taxon>Stenosarchaea group</taxon>
        <taxon>Methanomicrobia</taxon>
        <taxon>Methanosarcinales</taxon>
        <taxon>ANME-2 cluster</taxon>
        <taxon>Candidatus Methanogasteraceae</taxon>
        <taxon>Candidatus Methanogaster</taxon>
    </lineage>
</organism>
<feature type="repeat" description="TPR" evidence="1">
    <location>
        <begin position="402"/>
        <end position="435"/>
    </location>
</feature>